<keyword evidence="1" id="KW-0732">Signal</keyword>
<evidence type="ECO:0000313" key="3">
    <source>
        <dbReference type="Proteomes" id="UP000241868"/>
    </source>
</evidence>
<feature type="chain" id="PRO_5015153248" evidence="1">
    <location>
        <begin position="18"/>
        <end position="89"/>
    </location>
</feature>
<comment type="caution">
    <text evidence="2">The sequence shown here is derived from an EMBL/GenBank/DDBJ whole genome shotgun (WGS) entry which is preliminary data.</text>
</comment>
<evidence type="ECO:0000256" key="1">
    <source>
        <dbReference type="SAM" id="SignalP"/>
    </source>
</evidence>
<dbReference type="EMBL" id="PXYY01000077">
    <property type="protein sequence ID" value="PSJ79730.1"/>
    <property type="molecule type" value="Genomic_DNA"/>
</dbReference>
<organism evidence="2 3">
    <name type="scientific">Neisseria iguanae</name>
    <dbReference type="NCBI Taxonomy" id="90242"/>
    <lineage>
        <taxon>Bacteria</taxon>
        <taxon>Pseudomonadati</taxon>
        <taxon>Pseudomonadota</taxon>
        <taxon>Betaproteobacteria</taxon>
        <taxon>Neisseriales</taxon>
        <taxon>Neisseriaceae</taxon>
        <taxon>Neisseria</taxon>
    </lineage>
</organism>
<dbReference type="AlphaFoldDB" id="A0A2P7TYC0"/>
<evidence type="ECO:0000313" key="2">
    <source>
        <dbReference type="EMBL" id="PSJ79730.1"/>
    </source>
</evidence>
<sequence length="89" mass="10096">MKKLILCLRPLTLTACLAPFFPGYYQPIGNFISLINLMTQKTEDWAYLYLKRKNSDFWECGIDSMGGSPTRIDASYAEAAICFEAKGWS</sequence>
<name>A0A2P7TYC0_9NEIS</name>
<accession>A0A2P7TYC0</accession>
<dbReference type="Proteomes" id="UP000241868">
    <property type="component" value="Unassembled WGS sequence"/>
</dbReference>
<keyword evidence="3" id="KW-1185">Reference proteome</keyword>
<protein>
    <submittedName>
        <fullName evidence="2">Uncharacterized protein</fullName>
    </submittedName>
</protein>
<proteinExistence type="predicted"/>
<gene>
    <name evidence="2" type="ORF">C7N83_10445</name>
</gene>
<reference evidence="2 3" key="1">
    <citation type="submission" date="2018-03" db="EMBL/GenBank/DDBJ databases">
        <title>Neisseria weixii sp. nov., isolated from the intestinal contents of Tibetan Plateau pika (Ochotona curzoniae) in Yushu, Qinghai Province, China.</title>
        <authorList>
            <person name="Gui Z."/>
        </authorList>
    </citation>
    <scope>NUCLEOTIDE SEQUENCE [LARGE SCALE GENOMIC DNA]</scope>
    <source>
        <strain evidence="2 3">ATCC 51483</strain>
    </source>
</reference>
<dbReference type="RefSeq" id="WP_106742536.1">
    <property type="nucleotide sequence ID" value="NZ_PXYY01000077.1"/>
</dbReference>
<feature type="signal peptide" evidence="1">
    <location>
        <begin position="1"/>
        <end position="17"/>
    </location>
</feature>